<name>A0A0K2UE36_LEPSM</name>
<dbReference type="AlphaFoldDB" id="A0A0K2UE36"/>
<dbReference type="EMBL" id="HACA01018861">
    <property type="protein sequence ID" value="CDW36222.1"/>
    <property type="molecule type" value="Transcribed_RNA"/>
</dbReference>
<protein>
    <submittedName>
        <fullName evidence="1">Uncharacterized protein</fullName>
    </submittedName>
</protein>
<accession>A0A0K2UE36</accession>
<organism evidence="1">
    <name type="scientific">Lepeophtheirus salmonis</name>
    <name type="common">Salmon louse</name>
    <name type="synonym">Caligus salmonis</name>
    <dbReference type="NCBI Taxonomy" id="72036"/>
    <lineage>
        <taxon>Eukaryota</taxon>
        <taxon>Metazoa</taxon>
        <taxon>Ecdysozoa</taxon>
        <taxon>Arthropoda</taxon>
        <taxon>Crustacea</taxon>
        <taxon>Multicrustacea</taxon>
        <taxon>Hexanauplia</taxon>
        <taxon>Copepoda</taxon>
        <taxon>Siphonostomatoida</taxon>
        <taxon>Caligidae</taxon>
        <taxon>Lepeophtheirus</taxon>
    </lineage>
</organism>
<proteinExistence type="predicted"/>
<evidence type="ECO:0000313" key="1">
    <source>
        <dbReference type="EMBL" id="CDW36222.1"/>
    </source>
</evidence>
<sequence length="86" mass="9800">MTGNVSSLVMEVYLSYIIPQIPKRIGVGQEIREMWNPLKLLNFLSKFRFGPLSATCSVRSSSEPTKPNCEFKKNLTIARKKIIQIL</sequence>
<reference evidence="1" key="1">
    <citation type="submission" date="2014-05" db="EMBL/GenBank/DDBJ databases">
        <authorList>
            <person name="Chronopoulou M."/>
        </authorList>
    </citation>
    <scope>NUCLEOTIDE SEQUENCE</scope>
    <source>
        <tissue evidence="1">Whole organism</tissue>
    </source>
</reference>